<dbReference type="Proteomes" id="UP001237737">
    <property type="component" value="Unassembled WGS sequence"/>
</dbReference>
<accession>A0ABT9STS3</accession>
<comment type="caution">
    <text evidence="3">The sequence shown here is derived from an EMBL/GenBank/DDBJ whole genome shotgun (WGS) entry which is preliminary data.</text>
</comment>
<reference evidence="3 4" key="1">
    <citation type="submission" date="2023-07" db="EMBL/GenBank/DDBJ databases">
        <title>Sorghum-associated microbial communities from plants grown in Nebraska, USA.</title>
        <authorList>
            <person name="Schachtman D."/>
        </authorList>
    </citation>
    <scope>NUCLEOTIDE SEQUENCE [LARGE SCALE GENOMIC DNA]</scope>
    <source>
        <strain evidence="3 4">CC60</strain>
    </source>
</reference>
<evidence type="ECO:0000256" key="1">
    <source>
        <dbReference type="SAM" id="SignalP"/>
    </source>
</evidence>
<evidence type="ECO:0000313" key="3">
    <source>
        <dbReference type="EMBL" id="MDQ0008200.1"/>
    </source>
</evidence>
<dbReference type="RefSeq" id="WP_306846854.1">
    <property type="nucleotide sequence ID" value="NZ_JAUSSK010000001.1"/>
</dbReference>
<gene>
    <name evidence="3" type="ORF">J2T07_000359</name>
</gene>
<dbReference type="EMBL" id="JAUSSK010000001">
    <property type="protein sequence ID" value="MDQ0008200.1"/>
    <property type="molecule type" value="Genomic_DNA"/>
</dbReference>
<feature type="signal peptide" evidence="1">
    <location>
        <begin position="1"/>
        <end position="21"/>
    </location>
</feature>
<organism evidence="3 4">
    <name type="scientific">Luteibacter jiangsuensis</name>
    <dbReference type="NCBI Taxonomy" id="637577"/>
    <lineage>
        <taxon>Bacteria</taxon>
        <taxon>Pseudomonadati</taxon>
        <taxon>Pseudomonadota</taxon>
        <taxon>Gammaproteobacteria</taxon>
        <taxon>Lysobacterales</taxon>
        <taxon>Rhodanobacteraceae</taxon>
        <taxon>Luteibacter</taxon>
    </lineage>
</organism>
<feature type="chain" id="PRO_5045134282" evidence="1">
    <location>
        <begin position="22"/>
        <end position="346"/>
    </location>
</feature>
<dbReference type="Gene3D" id="2.120.10.10">
    <property type="match status" value="1"/>
</dbReference>
<dbReference type="PANTHER" id="PTHR43752">
    <property type="entry name" value="BNR/ASP-BOX REPEAT FAMILY PROTEIN"/>
    <property type="match status" value="1"/>
</dbReference>
<name>A0ABT9STS3_9GAMM</name>
<dbReference type="Pfam" id="PF13088">
    <property type="entry name" value="BNR_2"/>
    <property type="match status" value="1"/>
</dbReference>
<dbReference type="InterPro" id="IPR036278">
    <property type="entry name" value="Sialidase_sf"/>
</dbReference>
<evidence type="ECO:0000259" key="2">
    <source>
        <dbReference type="Pfam" id="PF13088"/>
    </source>
</evidence>
<dbReference type="CDD" id="cd15482">
    <property type="entry name" value="Sialidase_non-viral"/>
    <property type="match status" value="1"/>
</dbReference>
<keyword evidence="4" id="KW-1185">Reference proteome</keyword>
<dbReference type="PANTHER" id="PTHR43752:SF2">
    <property type="entry name" value="BNR_ASP-BOX REPEAT FAMILY PROTEIN"/>
    <property type="match status" value="1"/>
</dbReference>
<proteinExistence type="predicted"/>
<keyword evidence="1" id="KW-0732">Signal</keyword>
<dbReference type="InterPro" id="IPR011040">
    <property type="entry name" value="Sialidase"/>
</dbReference>
<protein>
    <submittedName>
        <fullName evidence="3">Neuraminidase</fullName>
    </submittedName>
</protein>
<evidence type="ECO:0000313" key="4">
    <source>
        <dbReference type="Proteomes" id="UP001237737"/>
    </source>
</evidence>
<sequence>MQSAMKTVFLLLLLMPLSVFGGDTSPVVASEFVADPAPTPQSHAGTIVETDHGLVAAWFGGKEERDPSVGIWVARCVEGHWSSPREVATGMQADGTRLPTWNPVLFRSASGTLMLFYKIGPDPSHWWGMLMTSRDDGGHWSTPRRLPPGILGPIKNKPIQLADGTIVSPSSTEEGGWHIHFERSSDDGKTWSTSGDVPANGIDAIQPSLLVGPQDELVAIGRTRQGKLFQTRSSDGGRHWLPLRLLDVDNPNAGVDAVSLVDGRYLLVYNPGRPGPNWWDGRGTLAIALSKGAVRWKRVLTLEDKPGNEYSYPAVIQTRDGLVHIFYTWERKRMRHVVIDPTKIDP</sequence>
<dbReference type="SUPFAM" id="SSF50939">
    <property type="entry name" value="Sialidases"/>
    <property type="match status" value="1"/>
</dbReference>
<feature type="domain" description="Sialidase" evidence="2">
    <location>
        <begin position="54"/>
        <end position="325"/>
    </location>
</feature>